<keyword evidence="1" id="KW-0812">Transmembrane</keyword>
<dbReference type="AlphaFoldDB" id="A0A2K1WYL6"/>
<evidence type="ECO:0000256" key="1">
    <source>
        <dbReference type="SAM" id="Phobius"/>
    </source>
</evidence>
<dbReference type="Proteomes" id="UP000006729">
    <property type="component" value="Chromosome 18"/>
</dbReference>
<accession>A0A2K1WYL6</accession>
<proteinExistence type="predicted"/>
<dbReference type="Gramene" id="Potri.018G097900.1.v4.1">
    <property type="protein sequence ID" value="Potri.018G097900.1.v4.1"/>
    <property type="gene ID" value="Potri.018G097900.v4.1"/>
</dbReference>
<feature type="transmembrane region" description="Helical" evidence="1">
    <location>
        <begin position="144"/>
        <end position="165"/>
    </location>
</feature>
<dbReference type="OMA" id="FIGHGME"/>
<feature type="transmembrane region" description="Helical" evidence="1">
    <location>
        <begin position="276"/>
        <end position="299"/>
    </location>
</feature>
<keyword evidence="1" id="KW-1133">Transmembrane helix</keyword>
<feature type="transmembrane region" description="Helical" evidence="1">
    <location>
        <begin position="102"/>
        <end position="123"/>
    </location>
</feature>
<dbReference type="PANTHER" id="PTHR33133">
    <property type="entry name" value="OS08G0107100 PROTEIN-RELATED"/>
    <property type="match status" value="1"/>
</dbReference>
<evidence type="ECO:0000313" key="2">
    <source>
        <dbReference type="EMBL" id="PNS93621.1"/>
    </source>
</evidence>
<feature type="transmembrane region" description="Helical" evidence="1">
    <location>
        <begin position="229"/>
        <end position="247"/>
    </location>
</feature>
<sequence length="317" mass="35175">MPHPTTVINPKISSTPAIICSCLIFQPLQIFFINKQIFIFIFALLALPLSLLFFSRSLAFHPVQSQILHLEFIAALSPTRFEARHVWKESRETAIALLHCNFLYFVPSFTLSLLAAVSSVVSAESGYHRNPIGVKSALNAVKSTWRRTLVTSIFVYVILFCYSSVPRTLWSLTGGGVFGSGFVIWVVGSAVEIYLMVVLGMSLVVSVLEERFGWDAIFIGSDLMEGKRVCGWVLSGLMGLVTGLIGWKMEGLKMDSEDLAKKTRWTAVMLLKGWEAVGLAVLYGAVMVWGYVVATVFYCECRKQHVVWEVEGGSVDV</sequence>
<dbReference type="GO" id="GO:0008284">
    <property type="term" value="P:positive regulation of cell population proliferation"/>
    <property type="evidence" value="ECO:0007669"/>
    <property type="project" value="EnsemblPlants"/>
</dbReference>
<dbReference type="PANTHER" id="PTHR33133:SF21">
    <property type="entry name" value="TRANSMEMBRANE PROTEIN"/>
    <property type="match status" value="1"/>
</dbReference>
<dbReference type="EMBL" id="CM009307">
    <property type="protein sequence ID" value="PNS93621.1"/>
    <property type="molecule type" value="Genomic_DNA"/>
</dbReference>
<keyword evidence="1" id="KW-0472">Membrane</keyword>
<evidence type="ECO:0000313" key="3">
    <source>
        <dbReference type="Proteomes" id="UP000006729"/>
    </source>
</evidence>
<dbReference type="STRING" id="3694.A0A2K1WYL6"/>
<dbReference type="FunCoup" id="A0A2K1WYL6">
    <property type="interactions" value="95"/>
</dbReference>
<reference evidence="2 3" key="1">
    <citation type="journal article" date="2006" name="Science">
        <title>The genome of black cottonwood, Populus trichocarpa (Torr. &amp; Gray).</title>
        <authorList>
            <person name="Tuskan G.A."/>
            <person name="Difazio S."/>
            <person name="Jansson S."/>
            <person name="Bohlmann J."/>
            <person name="Grigoriev I."/>
            <person name="Hellsten U."/>
            <person name="Putnam N."/>
            <person name="Ralph S."/>
            <person name="Rombauts S."/>
            <person name="Salamov A."/>
            <person name="Schein J."/>
            <person name="Sterck L."/>
            <person name="Aerts A."/>
            <person name="Bhalerao R.R."/>
            <person name="Bhalerao R.P."/>
            <person name="Blaudez D."/>
            <person name="Boerjan W."/>
            <person name="Brun A."/>
            <person name="Brunner A."/>
            <person name="Busov V."/>
            <person name="Campbell M."/>
            <person name="Carlson J."/>
            <person name="Chalot M."/>
            <person name="Chapman J."/>
            <person name="Chen G.L."/>
            <person name="Cooper D."/>
            <person name="Coutinho P.M."/>
            <person name="Couturier J."/>
            <person name="Covert S."/>
            <person name="Cronk Q."/>
            <person name="Cunningham R."/>
            <person name="Davis J."/>
            <person name="Degroeve S."/>
            <person name="Dejardin A."/>
            <person name="Depamphilis C."/>
            <person name="Detter J."/>
            <person name="Dirks B."/>
            <person name="Dubchak I."/>
            <person name="Duplessis S."/>
            <person name="Ehlting J."/>
            <person name="Ellis B."/>
            <person name="Gendler K."/>
            <person name="Goodstein D."/>
            <person name="Gribskov M."/>
            <person name="Grimwood J."/>
            <person name="Groover A."/>
            <person name="Gunter L."/>
            <person name="Hamberger B."/>
            <person name="Heinze B."/>
            <person name="Helariutta Y."/>
            <person name="Henrissat B."/>
            <person name="Holligan D."/>
            <person name="Holt R."/>
            <person name="Huang W."/>
            <person name="Islam-Faridi N."/>
            <person name="Jones S."/>
            <person name="Jones-Rhoades M."/>
            <person name="Jorgensen R."/>
            <person name="Joshi C."/>
            <person name="Kangasjarvi J."/>
            <person name="Karlsson J."/>
            <person name="Kelleher C."/>
            <person name="Kirkpatrick R."/>
            <person name="Kirst M."/>
            <person name="Kohler A."/>
            <person name="Kalluri U."/>
            <person name="Larimer F."/>
            <person name="Leebens-Mack J."/>
            <person name="Leple J.C."/>
            <person name="Locascio P."/>
            <person name="Lou Y."/>
            <person name="Lucas S."/>
            <person name="Martin F."/>
            <person name="Montanini B."/>
            <person name="Napoli C."/>
            <person name="Nelson D.R."/>
            <person name="Nelson C."/>
            <person name="Nieminen K."/>
            <person name="Nilsson O."/>
            <person name="Pereda V."/>
            <person name="Peter G."/>
            <person name="Philippe R."/>
            <person name="Pilate G."/>
            <person name="Poliakov A."/>
            <person name="Razumovskaya J."/>
            <person name="Richardson P."/>
            <person name="Rinaldi C."/>
            <person name="Ritland K."/>
            <person name="Rouze P."/>
            <person name="Ryaboy D."/>
            <person name="Schmutz J."/>
            <person name="Schrader J."/>
            <person name="Segerman B."/>
            <person name="Shin H."/>
            <person name="Siddiqui A."/>
            <person name="Sterky F."/>
            <person name="Terry A."/>
            <person name="Tsai C.J."/>
            <person name="Uberbacher E."/>
            <person name="Unneberg P."/>
            <person name="Vahala J."/>
            <person name="Wall K."/>
            <person name="Wessler S."/>
            <person name="Yang G."/>
            <person name="Yin T."/>
            <person name="Douglas C."/>
            <person name="Marra M."/>
            <person name="Sandberg G."/>
            <person name="Van de Peer Y."/>
            <person name="Rokhsar D."/>
        </authorList>
    </citation>
    <scope>NUCLEOTIDE SEQUENCE [LARGE SCALE GENOMIC DNA]</scope>
    <source>
        <strain evidence="3">cv. Nisqually</strain>
    </source>
</reference>
<name>A0A2K1WYL6_POPTR</name>
<dbReference type="InParanoid" id="A0A2K1WYL6"/>
<dbReference type="GO" id="GO:0048441">
    <property type="term" value="P:petal development"/>
    <property type="evidence" value="ECO:0007669"/>
    <property type="project" value="EnsemblPlants"/>
</dbReference>
<dbReference type="GO" id="GO:0016020">
    <property type="term" value="C:membrane"/>
    <property type="evidence" value="ECO:0000318"/>
    <property type="project" value="GO_Central"/>
</dbReference>
<feature type="transmembrane region" description="Helical" evidence="1">
    <location>
        <begin position="12"/>
        <end position="32"/>
    </location>
</feature>
<dbReference type="GO" id="GO:0005886">
    <property type="term" value="C:plasma membrane"/>
    <property type="evidence" value="ECO:0007669"/>
    <property type="project" value="EnsemblPlants"/>
</dbReference>
<keyword evidence="3" id="KW-1185">Reference proteome</keyword>
<protein>
    <recommendedName>
        <fullName evidence="4">Transmembrane protein</fullName>
    </recommendedName>
</protein>
<evidence type="ECO:0008006" key="4">
    <source>
        <dbReference type="Google" id="ProtNLM"/>
    </source>
</evidence>
<organism evidence="2 3">
    <name type="scientific">Populus trichocarpa</name>
    <name type="common">Western balsam poplar</name>
    <name type="synonym">Populus balsamifera subsp. trichocarpa</name>
    <dbReference type="NCBI Taxonomy" id="3694"/>
    <lineage>
        <taxon>Eukaryota</taxon>
        <taxon>Viridiplantae</taxon>
        <taxon>Streptophyta</taxon>
        <taxon>Embryophyta</taxon>
        <taxon>Tracheophyta</taxon>
        <taxon>Spermatophyta</taxon>
        <taxon>Magnoliopsida</taxon>
        <taxon>eudicotyledons</taxon>
        <taxon>Gunneridae</taxon>
        <taxon>Pentapetalae</taxon>
        <taxon>rosids</taxon>
        <taxon>fabids</taxon>
        <taxon>Malpighiales</taxon>
        <taxon>Salicaceae</taxon>
        <taxon>Saliceae</taxon>
        <taxon>Populus</taxon>
    </lineage>
</organism>
<feature type="transmembrane region" description="Helical" evidence="1">
    <location>
        <begin position="177"/>
        <end position="208"/>
    </location>
</feature>
<feature type="transmembrane region" description="Helical" evidence="1">
    <location>
        <begin position="37"/>
        <end position="55"/>
    </location>
</feature>
<gene>
    <name evidence="2" type="ORF">POPTR_018G097900</name>
</gene>